<comment type="caution">
    <text evidence="2">The sequence shown here is derived from an EMBL/GenBank/DDBJ whole genome shotgun (WGS) entry which is preliminary data.</text>
</comment>
<dbReference type="Proteomes" id="UP000054937">
    <property type="component" value="Unassembled WGS sequence"/>
</dbReference>
<dbReference type="AlphaFoldDB" id="A0A0V0R2N5"/>
<feature type="coiled-coil region" evidence="1">
    <location>
        <begin position="123"/>
        <end position="180"/>
    </location>
</feature>
<organism evidence="2 3">
    <name type="scientific">Pseudocohnilembus persalinus</name>
    <name type="common">Ciliate</name>
    <dbReference type="NCBI Taxonomy" id="266149"/>
    <lineage>
        <taxon>Eukaryota</taxon>
        <taxon>Sar</taxon>
        <taxon>Alveolata</taxon>
        <taxon>Ciliophora</taxon>
        <taxon>Intramacronucleata</taxon>
        <taxon>Oligohymenophorea</taxon>
        <taxon>Scuticociliatia</taxon>
        <taxon>Philasterida</taxon>
        <taxon>Pseudocohnilembidae</taxon>
        <taxon>Pseudocohnilembus</taxon>
    </lineage>
</organism>
<protein>
    <submittedName>
        <fullName evidence="2">Uncharacterized protein</fullName>
    </submittedName>
</protein>
<evidence type="ECO:0000256" key="1">
    <source>
        <dbReference type="SAM" id="Coils"/>
    </source>
</evidence>
<reference evidence="2 3" key="1">
    <citation type="journal article" date="2015" name="Sci. Rep.">
        <title>Genome of the facultative scuticociliatosis pathogen Pseudocohnilembus persalinus provides insight into its virulence through horizontal gene transfer.</title>
        <authorList>
            <person name="Xiong J."/>
            <person name="Wang G."/>
            <person name="Cheng J."/>
            <person name="Tian M."/>
            <person name="Pan X."/>
            <person name="Warren A."/>
            <person name="Jiang C."/>
            <person name="Yuan D."/>
            <person name="Miao W."/>
        </authorList>
    </citation>
    <scope>NUCLEOTIDE SEQUENCE [LARGE SCALE GENOMIC DNA]</scope>
    <source>
        <strain evidence="2">36N120E</strain>
    </source>
</reference>
<proteinExistence type="predicted"/>
<accession>A0A0V0R2N5</accession>
<name>A0A0V0R2N5_PSEPJ</name>
<evidence type="ECO:0000313" key="2">
    <source>
        <dbReference type="EMBL" id="KRX08770.1"/>
    </source>
</evidence>
<dbReference type="EMBL" id="LDAU01000058">
    <property type="protein sequence ID" value="KRX08770.1"/>
    <property type="molecule type" value="Genomic_DNA"/>
</dbReference>
<keyword evidence="1" id="KW-0175">Coiled coil</keyword>
<evidence type="ECO:0000313" key="3">
    <source>
        <dbReference type="Proteomes" id="UP000054937"/>
    </source>
</evidence>
<dbReference type="InParanoid" id="A0A0V0R2N5"/>
<sequence>MKPEKEQYTKNGAFYKFKQFQKRYESKNSPSNSNSFVSTYRSTIYRADDDSLKQNININFKALESLNLQNAQNGVRIKNELKELQTVNENMSEQYFEPKVGTKDKKQSDRLSYQLKTTALIQNNQNKKNIKNLNNKIKKIKDDFLDSKKVKFGELMQGLRERKEKLLQSYHEENLKKEENLKVQQMLNFLSKYFNSKKNYIQQQRMKQQIVQNKNSKINSNSNSNVIQLTEIQQSSLIKKRQCHINLIEISKQQKYKKPLKDVLNQTTNSVQNSNCTEIGNNDVNNIQFKNRSIRKKIKETIKVKNIAINSNDIKHVDSFENHIKRKAEELWHQDQELQNLYKFY</sequence>
<gene>
    <name evidence="2" type="ORF">PPERSA_08081</name>
</gene>
<keyword evidence="3" id="KW-1185">Reference proteome</keyword>